<protein>
    <submittedName>
        <fullName evidence="2">Uncharacterized protein</fullName>
    </submittedName>
</protein>
<evidence type="ECO:0000313" key="2">
    <source>
        <dbReference type="EMBL" id="THV00946.1"/>
    </source>
</evidence>
<dbReference type="Proteomes" id="UP000297245">
    <property type="component" value="Unassembled WGS sequence"/>
</dbReference>
<accession>A0A4V4HH13</accession>
<gene>
    <name evidence="2" type="ORF">K435DRAFT_793688</name>
</gene>
<dbReference type="AlphaFoldDB" id="A0A4V4HH13"/>
<organism evidence="2 3">
    <name type="scientific">Dendrothele bispora (strain CBS 962.96)</name>
    <dbReference type="NCBI Taxonomy" id="1314807"/>
    <lineage>
        <taxon>Eukaryota</taxon>
        <taxon>Fungi</taxon>
        <taxon>Dikarya</taxon>
        <taxon>Basidiomycota</taxon>
        <taxon>Agaricomycotina</taxon>
        <taxon>Agaricomycetes</taxon>
        <taxon>Agaricomycetidae</taxon>
        <taxon>Agaricales</taxon>
        <taxon>Agaricales incertae sedis</taxon>
        <taxon>Dendrothele</taxon>
    </lineage>
</organism>
<evidence type="ECO:0000313" key="3">
    <source>
        <dbReference type="Proteomes" id="UP000297245"/>
    </source>
</evidence>
<sequence>MQELSSFETRPQRLIKTQTDKLRDFSGLTIPPFAILSHRWSLEGEVVDVDAYDPSSKAANANAEHHDDISRNFGDVNGRYSETTVFHSSTTASDADDPSKSANANAEHHGGLSRYFGDVNGGYSEQDNRKIDRNIEKCGIYCEYTVNTDIMSVSYFLFFAMVQAIGKPLLQVEAWQQQYSMPDI</sequence>
<reference evidence="2 3" key="1">
    <citation type="journal article" date="2019" name="Nat. Ecol. Evol.">
        <title>Megaphylogeny resolves global patterns of mushroom evolution.</title>
        <authorList>
            <person name="Varga T."/>
            <person name="Krizsan K."/>
            <person name="Foldi C."/>
            <person name="Dima B."/>
            <person name="Sanchez-Garcia M."/>
            <person name="Sanchez-Ramirez S."/>
            <person name="Szollosi G.J."/>
            <person name="Szarkandi J.G."/>
            <person name="Papp V."/>
            <person name="Albert L."/>
            <person name="Andreopoulos W."/>
            <person name="Angelini C."/>
            <person name="Antonin V."/>
            <person name="Barry K.W."/>
            <person name="Bougher N.L."/>
            <person name="Buchanan P."/>
            <person name="Buyck B."/>
            <person name="Bense V."/>
            <person name="Catcheside P."/>
            <person name="Chovatia M."/>
            <person name="Cooper J."/>
            <person name="Damon W."/>
            <person name="Desjardin D."/>
            <person name="Finy P."/>
            <person name="Geml J."/>
            <person name="Haridas S."/>
            <person name="Hughes K."/>
            <person name="Justo A."/>
            <person name="Karasinski D."/>
            <person name="Kautmanova I."/>
            <person name="Kiss B."/>
            <person name="Kocsube S."/>
            <person name="Kotiranta H."/>
            <person name="LaButti K.M."/>
            <person name="Lechner B.E."/>
            <person name="Liimatainen K."/>
            <person name="Lipzen A."/>
            <person name="Lukacs Z."/>
            <person name="Mihaltcheva S."/>
            <person name="Morgado L.N."/>
            <person name="Niskanen T."/>
            <person name="Noordeloos M.E."/>
            <person name="Ohm R.A."/>
            <person name="Ortiz-Santana B."/>
            <person name="Ovrebo C."/>
            <person name="Racz N."/>
            <person name="Riley R."/>
            <person name="Savchenko A."/>
            <person name="Shiryaev A."/>
            <person name="Soop K."/>
            <person name="Spirin V."/>
            <person name="Szebenyi C."/>
            <person name="Tomsovsky M."/>
            <person name="Tulloss R.E."/>
            <person name="Uehling J."/>
            <person name="Grigoriev I.V."/>
            <person name="Vagvolgyi C."/>
            <person name="Papp T."/>
            <person name="Martin F.M."/>
            <person name="Miettinen O."/>
            <person name="Hibbett D.S."/>
            <person name="Nagy L.G."/>
        </authorList>
    </citation>
    <scope>NUCLEOTIDE SEQUENCE [LARGE SCALE GENOMIC DNA]</scope>
    <source>
        <strain evidence="2 3">CBS 962.96</strain>
    </source>
</reference>
<dbReference type="EMBL" id="ML179096">
    <property type="protein sequence ID" value="THV00946.1"/>
    <property type="molecule type" value="Genomic_DNA"/>
</dbReference>
<feature type="region of interest" description="Disordered" evidence="1">
    <location>
        <begin position="87"/>
        <end position="109"/>
    </location>
</feature>
<evidence type="ECO:0000256" key="1">
    <source>
        <dbReference type="SAM" id="MobiDB-lite"/>
    </source>
</evidence>
<keyword evidence="3" id="KW-1185">Reference proteome</keyword>
<name>A0A4V4HH13_DENBC</name>
<proteinExistence type="predicted"/>